<gene>
    <name evidence="3" type="ORF">OS493_025443</name>
</gene>
<keyword evidence="4" id="KW-1185">Reference proteome</keyword>
<protein>
    <recommendedName>
        <fullName evidence="2">Coiled-coil SMC6 And NSE5 INteracting (CANIN) domain-containing protein</fullName>
    </recommendedName>
</protein>
<evidence type="ECO:0000313" key="4">
    <source>
        <dbReference type="Proteomes" id="UP001163046"/>
    </source>
</evidence>
<comment type="caution">
    <text evidence="3">The sequence shown here is derived from an EMBL/GenBank/DDBJ whole genome shotgun (WGS) entry which is preliminary data.</text>
</comment>
<dbReference type="EMBL" id="MU827322">
    <property type="protein sequence ID" value="KAJ7356334.1"/>
    <property type="molecule type" value="Genomic_DNA"/>
</dbReference>
<evidence type="ECO:0000259" key="2">
    <source>
        <dbReference type="Pfam" id="PF14816"/>
    </source>
</evidence>
<reference evidence="3" key="1">
    <citation type="submission" date="2023-01" db="EMBL/GenBank/DDBJ databases">
        <title>Genome assembly of the deep-sea coral Lophelia pertusa.</title>
        <authorList>
            <person name="Herrera S."/>
            <person name="Cordes E."/>
        </authorList>
    </citation>
    <scope>NUCLEOTIDE SEQUENCE</scope>
    <source>
        <strain evidence="3">USNM1676648</strain>
        <tissue evidence="3">Polyp</tissue>
    </source>
</reference>
<feature type="domain" description="Coiled-coil SMC6 And NSE5 INteracting (CANIN)" evidence="2">
    <location>
        <begin position="11"/>
        <end position="129"/>
    </location>
</feature>
<name>A0A9W9YL79_9CNID</name>
<dbReference type="InterPro" id="IPR044276">
    <property type="entry name" value="CANIN_dom"/>
</dbReference>
<evidence type="ECO:0000256" key="1">
    <source>
        <dbReference type="ARBA" id="ARBA00010311"/>
    </source>
</evidence>
<dbReference type="InterPro" id="IPR026161">
    <property type="entry name" value="FAM178"/>
</dbReference>
<dbReference type="Proteomes" id="UP001163046">
    <property type="component" value="Unassembled WGS sequence"/>
</dbReference>
<evidence type="ECO:0000313" key="3">
    <source>
        <dbReference type="EMBL" id="KAJ7356334.1"/>
    </source>
</evidence>
<comment type="similarity">
    <text evidence="1">Belongs to the FAM178 family.</text>
</comment>
<organism evidence="3 4">
    <name type="scientific">Desmophyllum pertusum</name>
    <dbReference type="NCBI Taxonomy" id="174260"/>
    <lineage>
        <taxon>Eukaryota</taxon>
        <taxon>Metazoa</taxon>
        <taxon>Cnidaria</taxon>
        <taxon>Anthozoa</taxon>
        <taxon>Hexacorallia</taxon>
        <taxon>Scleractinia</taxon>
        <taxon>Caryophylliina</taxon>
        <taxon>Caryophylliidae</taxon>
        <taxon>Desmophyllum</taxon>
    </lineage>
</organism>
<proteinExistence type="inferred from homology"/>
<dbReference type="PANTHER" id="PTHR16046">
    <property type="entry name" value="SMC5-SMC6 COMPLEX LOCALIZATION FACTOR 2"/>
    <property type="match status" value="1"/>
</dbReference>
<accession>A0A9W9YL79</accession>
<sequence>MEEETVNGGAQTECFPVVNIMHLLQLLTHCLQRCPRSYTVQELRNLVVLLCRVALDVRLQTVVFDIEMCIAAVLNCFGEMQWPDEVKELCSIVAQLSTNHRNLLYLVQIQPPSTYGIELQRRLSLTLLHWLVLKFHKQEETGKGLVDERCDVTVPDSVEVSSLVKLIAKIKPGDGSDYFLLHTIISLVSIAVGSEDLPSKERASLETLTNKLRTLNGDIKDPRAAFMNRTKVKDLLVRTILRLAYMTQCIKPSREHPHITSYFEYSSSDYQVELLKGNGDDENVEELPGNEEAEAMTGVQEIDCSTLR</sequence>
<dbReference type="AlphaFoldDB" id="A0A9W9YL79"/>
<dbReference type="PANTHER" id="PTHR16046:SF9">
    <property type="entry name" value="SMC5-SMC6 COMPLEX LOCALIZATION FACTOR PROTEIN 2"/>
    <property type="match status" value="1"/>
</dbReference>
<dbReference type="OrthoDB" id="6158547at2759"/>
<dbReference type="Pfam" id="PF14816">
    <property type="entry name" value="CANIN"/>
    <property type="match status" value="1"/>
</dbReference>